<evidence type="ECO:0000313" key="2">
    <source>
        <dbReference type="EMBL" id="MFD1525555.1"/>
    </source>
</evidence>
<dbReference type="Proteomes" id="UP001597111">
    <property type="component" value="Unassembled WGS sequence"/>
</dbReference>
<evidence type="ECO:0000259" key="1">
    <source>
        <dbReference type="Pfam" id="PF04389"/>
    </source>
</evidence>
<dbReference type="InterPro" id="IPR039373">
    <property type="entry name" value="Peptidase_M28B"/>
</dbReference>
<comment type="caution">
    <text evidence="2">The sequence shown here is derived from an EMBL/GenBank/DDBJ whole genome shotgun (WGS) entry which is preliminary data.</text>
</comment>
<name>A0ABD6B4N4_9EURY</name>
<dbReference type="EMBL" id="JBHUDH010000035">
    <property type="protein sequence ID" value="MFD1525555.1"/>
    <property type="molecule type" value="Genomic_DNA"/>
</dbReference>
<proteinExistence type="predicted"/>
<dbReference type="PANTHER" id="PTHR10404:SF46">
    <property type="entry name" value="VACUOLAR PROTEIN SORTING-ASSOCIATED PROTEIN 70"/>
    <property type="match status" value="1"/>
</dbReference>
<reference evidence="2 3" key="1">
    <citation type="journal article" date="2019" name="Int. J. Syst. Evol. Microbiol.">
        <title>The Global Catalogue of Microorganisms (GCM) 10K type strain sequencing project: providing services to taxonomists for standard genome sequencing and annotation.</title>
        <authorList>
            <consortium name="The Broad Institute Genomics Platform"/>
            <consortium name="The Broad Institute Genome Sequencing Center for Infectious Disease"/>
            <person name="Wu L."/>
            <person name="Ma J."/>
        </authorList>
    </citation>
    <scope>NUCLEOTIDE SEQUENCE [LARGE SCALE GENOMIC DNA]</scope>
    <source>
        <strain evidence="2 3">CGMCC 1.12285</strain>
    </source>
</reference>
<feature type="domain" description="Peptidase M28" evidence="1">
    <location>
        <begin position="248"/>
        <end position="438"/>
    </location>
</feature>
<gene>
    <name evidence="2" type="ORF">ACFR9S_04455</name>
</gene>
<keyword evidence="3" id="KW-1185">Reference proteome</keyword>
<dbReference type="InterPro" id="IPR046450">
    <property type="entry name" value="PA_dom_sf"/>
</dbReference>
<protein>
    <submittedName>
        <fullName evidence="2">M28 family peptidase</fullName>
    </submittedName>
</protein>
<organism evidence="2 3">
    <name type="scientific">Halolamina salina</name>
    <dbReference type="NCBI Taxonomy" id="1220023"/>
    <lineage>
        <taxon>Archaea</taxon>
        <taxon>Methanobacteriati</taxon>
        <taxon>Methanobacteriota</taxon>
        <taxon>Stenosarchaea group</taxon>
        <taxon>Halobacteria</taxon>
        <taxon>Halobacteriales</taxon>
        <taxon>Haloferacaceae</taxon>
    </lineage>
</organism>
<dbReference type="SUPFAM" id="SSF53187">
    <property type="entry name" value="Zn-dependent exopeptidases"/>
    <property type="match status" value="1"/>
</dbReference>
<sequence>MSQESAGEKSLDRYESRLTDAVSIDEPWALLEEFSELERVSGTEDERRAAEYLTGRLDAFGVEYERYDPELYISQPHDASITVDDGAFEPGPVKTVAFSASREVTGELVYVGEAEQSDVGADEGSQYHAVNVTRPYADVDDLDGKVALTAAGSLSIRATRVLEQKGAAGVIAIHEHEREPHDGIATSVWGGAPPYDEKERIPDIPIANVTRPDGDELRTYADAEATHEVTLGTDVTTDWMACPIVEARIEGEAADPDDEDFVLLHGHYDSWAVGVTDNATGDAGLLELARVFDAHADELQRDLRVAWWPGHSTGRYAGSTWYADEFAMELAEHCVAHVDMDSPGAKGSTEYVDMACWMPEMHGVVAGAIEDATGAPYSENRPRRAGDYSFNNLGVSGAFTLSSNIPADVRETMRWHTVGGCGGNADAWHLSTDTIDKAGKPELVRDIRMYAVLVSRLLRADVLPHDHARNVERHRSIVAEYDELAGDAFDFGPTLDALDELADAVESFYDAVEAGEIDPETANEAIKTLSRTLTRLNFVSDGQFEQDPAYNRPPYPRFEHTSLFEAYDEDDDEYRFLQVELRRAQNDAVFELSRLREQLPN</sequence>
<dbReference type="RefSeq" id="WP_379818142.1">
    <property type="nucleotide sequence ID" value="NZ_JBHUDH010000035.1"/>
</dbReference>
<accession>A0ABD6B4N4</accession>
<dbReference type="PANTHER" id="PTHR10404">
    <property type="entry name" value="N-ACETYLATED-ALPHA-LINKED ACIDIC DIPEPTIDASE"/>
    <property type="match status" value="1"/>
</dbReference>
<dbReference type="InterPro" id="IPR007484">
    <property type="entry name" value="Peptidase_M28"/>
</dbReference>
<dbReference type="Gene3D" id="3.40.630.10">
    <property type="entry name" value="Zn peptidases"/>
    <property type="match status" value="1"/>
</dbReference>
<dbReference type="SUPFAM" id="SSF52025">
    <property type="entry name" value="PA domain"/>
    <property type="match status" value="1"/>
</dbReference>
<dbReference type="Gene3D" id="3.50.30.30">
    <property type="match status" value="1"/>
</dbReference>
<dbReference type="AlphaFoldDB" id="A0ABD6B4N4"/>
<evidence type="ECO:0000313" key="3">
    <source>
        <dbReference type="Proteomes" id="UP001597111"/>
    </source>
</evidence>
<dbReference type="Pfam" id="PF04389">
    <property type="entry name" value="Peptidase_M28"/>
    <property type="match status" value="1"/>
</dbReference>